<dbReference type="EMBL" id="JAYMGO010000009">
    <property type="protein sequence ID" value="KAL1268697.1"/>
    <property type="molecule type" value="Genomic_DNA"/>
</dbReference>
<protein>
    <submittedName>
        <fullName evidence="1">Uncharacterized protein</fullName>
    </submittedName>
</protein>
<comment type="caution">
    <text evidence="1">The sequence shown here is derived from an EMBL/GenBank/DDBJ whole genome shotgun (WGS) entry which is preliminary data.</text>
</comment>
<dbReference type="Proteomes" id="UP001558613">
    <property type="component" value="Unassembled WGS sequence"/>
</dbReference>
<evidence type="ECO:0000313" key="2">
    <source>
        <dbReference type="Proteomes" id="UP001558613"/>
    </source>
</evidence>
<sequence>MQLVLLCREEDFRFFGQEKIFSPLVADLKDIEELGFETKDGSNLKGALIAISGDNLGSHCIGGFTENFSRSIYFCRYCLIDRDTFQKKLKRVYLGATARCSFSIAVSISYLTISFPNLPQCPPNWITTFHVPWEKMAPTLQQAISTEKRAAHSDRLEMIRVIVDTIRMQCPNPTRAECSQIAKNIVAQYPKTFADVTDEEELLGSGYTSL</sequence>
<name>A0ABR3MVN9_9TELE</name>
<proteinExistence type="predicted"/>
<keyword evidence="2" id="KW-1185">Reference proteome</keyword>
<accession>A0ABR3MVN9</accession>
<reference evidence="1 2" key="1">
    <citation type="submission" date="2023-09" db="EMBL/GenBank/DDBJ databases">
        <authorList>
            <person name="Wang M."/>
        </authorList>
    </citation>
    <scope>NUCLEOTIDE SEQUENCE [LARGE SCALE GENOMIC DNA]</scope>
    <source>
        <strain evidence="1">GT-2023</strain>
        <tissue evidence="1">Liver</tissue>
    </source>
</reference>
<organism evidence="1 2">
    <name type="scientific">Cirrhinus molitorella</name>
    <name type="common">mud carp</name>
    <dbReference type="NCBI Taxonomy" id="172907"/>
    <lineage>
        <taxon>Eukaryota</taxon>
        <taxon>Metazoa</taxon>
        <taxon>Chordata</taxon>
        <taxon>Craniata</taxon>
        <taxon>Vertebrata</taxon>
        <taxon>Euteleostomi</taxon>
        <taxon>Actinopterygii</taxon>
        <taxon>Neopterygii</taxon>
        <taxon>Teleostei</taxon>
        <taxon>Ostariophysi</taxon>
        <taxon>Cypriniformes</taxon>
        <taxon>Cyprinidae</taxon>
        <taxon>Labeoninae</taxon>
        <taxon>Labeonini</taxon>
        <taxon>Cirrhinus</taxon>
    </lineage>
</organism>
<evidence type="ECO:0000313" key="1">
    <source>
        <dbReference type="EMBL" id="KAL1268697.1"/>
    </source>
</evidence>
<gene>
    <name evidence="1" type="ORF">QQF64_034060</name>
</gene>